<dbReference type="FunFam" id="3.30.450.30:FF:000001">
    <property type="entry name" value="Profilin"/>
    <property type="match status" value="1"/>
</dbReference>
<dbReference type="GO" id="GO:0005938">
    <property type="term" value="C:cell cortex"/>
    <property type="evidence" value="ECO:0007669"/>
    <property type="project" value="TreeGrafter"/>
</dbReference>
<dbReference type="GO" id="GO:0003785">
    <property type="term" value="F:actin monomer binding"/>
    <property type="evidence" value="ECO:0007669"/>
    <property type="project" value="TreeGrafter"/>
</dbReference>
<reference evidence="7 8" key="1">
    <citation type="submission" date="2024-03" db="EMBL/GenBank/DDBJ databases">
        <authorList>
            <person name="Martinez-Hernandez J."/>
        </authorList>
    </citation>
    <scope>NUCLEOTIDE SEQUENCE [LARGE SCALE GENOMIC DNA]</scope>
</reference>
<evidence type="ECO:0000256" key="2">
    <source>
        <dbReference type="ARBA" id="ARBA00010058"/>
    </source>
</evidence>
<evidence type="ECO:0000313" key="8">
    <source>
        <dbReference type="Proteomes" id="UP001497480"/>
    </source>
</evidence>
<dbReference type="Gene3D" id="3.30.450.30">
    <property type="entry name" value="Dynein light chain 2a, cytoplasmic"/>
    <property type="match status" value="1"/>
</dbReference>
<dbReference type="PRINTS" id="PR01640">
    <property type="entry name" value="PROFILINPLNT"/>
</dbReference>
<dbReference type="PANTHER" id="PTHR11604">
    <property type="entry name" value="PROFILIN"/>
    <property type="match status" value="1"/>
</dbReference>
<evidence type="ECO:0000256" key="4">
    <source>
        <dbReference type="ARBA" id="ARBA00023203"/>
    </source>
</evidence>
<keyword evidence="8" id="KW-1185">Reference proteome</keyword>
<dbReference type="InterPro" id="IPR048278">
    <property type="entry name" value="PFN"/>
</dbReference>
<protein>
    <recommendedName>
        <fullName evidence="6">Profilin</fullName>
    </recommendedName>
</protein>
<dbReference type="PANTHER" id="PTHR11604:SF49">
    <property type="entry name" value="PROFILIN-2"/>
    <property type="match status" value="1"/>
</dbReference>
<organism evidence="7 8">
    <name type="scientific">Lupinus luteus</name>
    <name type="common">European yellow lupine</name>
    <dbReference type="NCBI Taxonomy" id="3873"/>
    <lineage>
        <taxon>Eukaryota</taxon>
        <taxon>Viridiplantae</taxon>
        <taxon>Streptophyta</taxon>
        <taxon>Embryophyta</taxon>
        <taxon>Tracheophyta</taxon>
        <taxon>Spermatophyta</taxon>
        <taxon>Magnoliopsida</taxon>
        <taxon>eudicotyledons</taxon>
        <taxon>Gunneridae</taxon>
        <taxon>Pentapetalae</taxon>
        <taxon>rosids</taxon>
        <taxon>fabids</taxon>
        <taxon>Fabales</taxon>
        <taxon>Fabaceae</taxon>
        <taxon>Papilionoideae</taxon>
        <taxon>50 kb inversion clade</taxon>
        <taxon>genistoids sensu lato</taxon>
        <taxon>core genistoids</taxon>
        <taxon>Genisteae</taxon>
        <taxon>Lupinus</taxon>
    </lineage>
</organism>
<proteinExistence type="inferred from homology"/>
<keyword evidence="4 6" id="KW-0009">Actin-binding</keyword>
<dbReference type="InterPro" id="IPR036140">
    <property type="entry name" value="PFN_sf"/>
</dbReference>
<evidence type="ECO:0000256" key="1">
    <source>
        <dbReference type="ARBA" id="ARBA00004245"/>
    </source>
</evidence>
<evidence type="ECO:0000256" key="5">
    <source>
        <dbReference type="ARBA" id="ARBA00023212"/>
    </source>
</evidence>
<gene>
    <name evidence="7" type="ORF">LLUT_LOCUS33469</name>
</gene>
<keyword evidence="5" id="KW-0206">Cytoskeleton</keyword>
<evidence type="ECO:0000256" key="3">
    <source>
        <dbReference type="ARBA" id="ARBA00022490"/>
    </source>
</evidence>
<dbReference type="EMBL" id="CAXHTB010000024">
    <property type="protein sequence ID" value="CAL0332409.1"/>
    <property type="molecule type" value="Genomic_DNA"/>
</dbReference>
<sequence length="132" mass="14236">MSFQICMDGHLSTNIDRNSLSAAAFIGHDGSAWAHSSNFPKFNAEEIKAIVKGFDEPKILVKNGLYLGGTKYIVIQGESGAVINAKQQCGSGISVKKTKKALVIGIYEEPIAPEECSRVVEKLGDYLISQGF</sequence>
<name>A0AAV1YFS9_LUPLU</name>
<dbReference type="SMART" id="SM00392">
    <property type="entry name" value="PROF"/>
    <property type="match status" value="1"/>
</dbReference>
<dbReference type="InterPro" id="IPR005455">
    <property type="entry name" value="PFN_euk"/>
</dbReference>
<dbReference type="GO" id="GO:0005856">
    <property type="term" value="C:cytoskeleton"/>
    <property type="evidence" value="ECO:0007669"/>
    <property type="project" value="UniProtKB-SubCell"/>
</dbReference>
<keyword evidence="3" id="KW-0963">Cytoplasm</keyword>
<evidence type="ECO:0000256" key="6">
    <source>
        <dbReference type="RuleBase" id="RU003909"/>
    </source>
</evidence>
<comment type="similarity">
    <text evidence="2 6">Belongs to the profilin family.</text>
</comment>
<dbReference type="AlphaFoldDB" id="A0AAV1YFS9"/>
<dbReference type="Proteomes" id="UP001497480">
    <property type="component" value="Unassembled WGS sequence"/>
</dbReference>
<comment type="subcellular location">
    <subcellularLocation>
        <location evidence="1">Cytoplasm</location>
        <location evidence="1">Cytoskeleton</location>
    </subcellularLocation>
</comment>
<dbReference type="CDD" id="cd00148">
    <property type="entry name" value="PROF"/>
    <property type="match status" value="1"/>
</dbReference>
<evidence type="ECO:0000313" key="7">
    <source>
        <dbReference type="EMBL" id="CAL0332409.1"/>
    </source>
</evidence>
<accession>A0AAV1YFS9</accession>
<comment type="caution">
    <text evidence="7">The sequence shown here is derived from an EMBL/GenBank/DDBJ whole genome shotgun (WGS) entry which is preliminary data.</text>
</comment>
<dbReference type="Pfam" id="PF00235">
    <property type="entry name" value="Profilin"/>
    <property type="match status" value="1"/>
</dbReference>
<dbReference type="PRINTS" id="PR00392">
    <property type="entry name" value="PROFILIN"/>
</dbReference>
<dbReference type="SUPFAM" id="SSF55770">
    <property type="entry name" value="Profilin (actin-binding protein)"/>
    <property type="match status" value="1"/>
</dbReference>